<proteinExistence type="predicted"/>
<dbReference type="EMBL" id="CM007383">
    <property type="protein sequence ID" value="ONK75197.1"/>
    <property type="molecule type" value="Genomic_DNA"/>
</dbReference>
<name>A0A5P1FCT8_ASPOF</name>
<gene>
    <name evidence="1" type="ORF">A4U43_C03F14370</name>
</gene>
<accession>A0A5P1FCT8</accession>
<dbReference type="Proteomes" id="UP000243459">
    <property type="component" value="Chromosome 3"/>
</dbReference>
<protein>
    <submittedName>
        <fullName evidence="1">Uncharacterized protein</fullName>
    </submittedName>
</protein>
<evidence type="ECO:0000313" key="2">
    <source>
        <dbReference type="Proteomes" id="UP000243459"/>
    </source>
</evidence>
<sequence length="120" mass="13090">MGKGTDTSELVAERSKGKPMVEVDVELGIDEGEHDLLDVAQAGGWPAVWHMGLHLHLGFYVDVDAEEDVLAAVWARGRARSDPHCGRRLLWLAPPIFSLVSPHLPLISPSLPSRLSSCVF</sequence>
<reference evidence="2" key="1">
    <citation type="journal article" date="2017" name="Nat. Commun.">
        <title>The asparagus genome sheds light on the origin and evolution of a young Y chromosome.</title>
        <authorList>
            <person name="Harkess A."/>
            <person name="Zhou J."/>
            <person name="Xu C."/>
            <person name="Bowers J.E."/>
            <person name="Van der Hulst R."/>
            <person name="Ayyampalayam S."/>
            <person name="Mercati F."/>
            <person name="Riccardi P."/>
            <person name="McKain M.R."/>
            <person name="Kakrana A."/>
            <person name="Tang H."/>
            <person name="Ray J."/>
            <person name="Groenendijk J."/>
            <person name="Arikit S."/>
            <person name="Mathioni S.M."/>
            <person name="Nakano M."/>
            <person name="Shan H."/>
            <person name="Telgmann-Rauber A."/>
            <person name="Kanno A."/>
            <person name="Yue Z."/>
            <person name="Chen H."/>
            <person name="Li W."/>
            <person name="Chen Y."/>
            <person name="Xu X."/>
            <person name="Zhang Y."/>
            <person name="Luo S."/>
            <person name="Chen H."/>
            <person name="Gao J."/>
            <person name="Mao Z."/>
            <person name="Pires J.C."/>
            <person name="Luo M."/>
            <person name="Kudrna D."/>
            <person name="Wing R.A."/>
            <person name="Meyers B.C."/>
            <person name="Yi K."/>
            <person name="Kong H."/>
            <person name="Lavrijsen P."/>
            <person name="Sunseri F."/>
            <person name="Falavigna A."/>
            <person name="Ye Y."/>
            <person name="Leebens-Mack J.H."/>
            <person name="Chen G."/>
        </authorList>
    </citation>
    <scope>NUCLEOTIDE SEQUENCE [LARGE SCALE GENOMIC DNA]</scope>
    <source>
        <strain evidence="2">cv. DH0086</strain>
    </source>
</reference>
<organism evidence="1 2">
    <name type="scientific">Asparagus officinalis</name>
    <name type="common">Garden asparagus</name>
    <dbReference type="NCBI Taxonomy" id="4686"/>
    <lineage>
        <taxon>Eukaryota</taxon>
        <taxon>Viridiplantae</taxon>
        <taxon>Streptophyta</taxon>
        <taxon>Embryophyta</taxon>
        <taxon>Tracheophyta</taxon>
        <taxon>Spermatophyta</taxon>
        <taxon>Magnoliopsida</taxon>
        <taxon>Liliopsida</taxon>
        <taxon>Asparagales</taxon>
        <taxon>Asparagaceae</taxon>
        <taxon>Asparagoideae</taxon>
        <taxon>Asparagus</taxon>
    </lineage>
</organism>
<dbReference type="Gramene" id="ONK75197">
    <property type="protein sequence ID" value="ONK75197"/>
    <property type="gene ID" value="A4U43_C03F14370"/>
</dbReference>
<keyword evidence="2" id="KW-1185">Reference proteome</keyword>
<dbReference type="AlphaFoldDB" id="A0A5P1FCT8"/>
<evidence type="ECO:0000313" key="1">
    <source>
        <dbReference type="EMBL" id="ONK75197.1"/>
    </source>
</evidence>